<protein>
    <submittedName>
        <fullName evidence="1">Uncharacterized protein</fullName>
    </submittedName>
</protein>
<dbReference type="EMBL" id="MF185718">
    <property type="protein sequence ID" value="ASX98741.1"/>
    <property type="molecule type" value="Genomic_DNA"/>
</dbReference>
<evidence type="ECO:0000313" key="2">
    <source>
        <dbReference type="Proteomes" id="UP000225683"/>
    </source>
</evidence>
<sequence length="174" mass="19242">MIANLAQFEASSKNRHNRWLAWTMTTKQNPTSPSPKPPKPNRRAQLIDHARTLGDPNWSLSVPSAAKDLINALAEQVAISMPPPQAVIPEDKPRDPIVTLANSAKSYLEYRKGKLEDTLANLERTIADLRRYPGSDGVNLMTRAAEAANAATQLQDAMEHAEQFAYLVGERTND</sequence>
<name>A0A286N2Y4_9CAUD</name>
<gene>
    <name evidence="1" type="primary">72</name>
    <name evidence="1" type="ORF">SEA_COLUCCI_72</name>
</gene>
<reference evidence="1 2" key="1">
    <citation type="submission" date="2017-06" db="EMBL/GenBank/DDBJ databases">
        <authorList>
            <person name="Conboy A.J."/>
            <person name="Conboy D.B."/>
            <person name="Kulkosky J."/>
            <person name="Cross T."/>
            <person name="Moy E.A."/>
            <person name="Stoner T.H."/>
            <person name="Garlena R.A."/>
            <person name="Russell D.A."/>
            <person name="Pope W.H."/>
            <person name="Jacobs-Sera D."/>
            <person name="Hatfull G.F."/>
        </authorList>
    </citation>
    <scope>NUCLEOTIDE SEQUENCE [LARGE SCALE GENOMIC DNA]</scope>
</reference>
<dbReference type="RefSeq" id="YP_009610086.1">
    <property type="nucleotide sequence ID" value="NC_042000.1"/>
</dbReference>
<proteinExistence type="predicted"/>
<keyword evidence="2" id="KW-1185">Reference proteome</keyword>
<dbReference type="Proteomes" id="UP000225683">
    <property type="component" value="Genome"/>
</dbReference>
<dbReference type="OrthoDB" id="16885at10239"/>
<organism evidence="1 2">
    <name type="scientific">Arthrobacter phage Colucci</name>
    <dbReference type="NCBI Taxonomy" id="2015834"/>
    <lineage>
        <taxon>Viruses</taxon>
        <taxon>Duplodnaviria</taxon>
        <taxon>Heunggongvirae</taxon>
        <taxon>Uroviricota</taxon>
        <taxon>Caudoviricetes</taxon>
        <taxon>Klausavirus</taxon>
        <taxon>Klausavirus colucci</taxon>
    </lineage>
</organism>
<accession>A0A286N2Y4</accession>
<dbReference type="KEGG" id="vg:40086172"/>
<dbReference type="GeneID" id="40086172"/>
<evidence type="ECO:0000313" key="1">
    <source>
        <dbReference type="EMBL" id="ASX98741.1"/>
    </source>
</evidence>